<organism evidence="2 3">
    <name type="scientific">Shewanella putrefaciens (strain 200)</name>
    <dbReference type="NCBI Taxonomy" id="399804"/>
    <lineage>
        <taxon>Bacteria</taxon>
        <taxon>Pseudomonadati</taxon>
        <taxon>Pseudomonadota</taxon>
        <taxon>Gammaproteobacteria</taxon>
        <taxon>Alteromonadales</taxon>
        <taxon>Shewanellaceae</taxon>
        <taxon>Shewanella</taxon>
    </lineage>
</organism>
<evidence type="ECO:0008006" key="4">
    <source>
        <dbReference type="Google" id="ProtNLM"/>
    </source>
</evidence>
<dbReference type="KEGG" id="shp:Sput200_3857"/>
<keyword evidence="1" id="KW-0472">Membrane</keyword>
<evidence type="ECO:0000313" key="2">
    <source>
        <dbReference type="EMBL" id="ADV56224.1"/>
    </source>
</evidence>
<reference evidence="2 3" key="1">
    <citation type="submission" date="2011-01" db="EMBL/GenBank/DDBJ databases">
        <title>Complete sequence of Shewanella putrefaciens 200.</title>
        <authorList>
            <consortium name="US DOE Joint Genome Institute"/>
            <person name="Lucas S."/>
            <person name="Copeland A."/>
            <person name="Lapidus A."/>
            <person name="Cheng J.-F."/>
            <person name="Bruce D."/>
            <person name="Goodwin L."/>
            <person name="Pitluck S."/>
            <person name="Munk A.C."/>
            <person name="Detter J.C."/>
            <person name="Han C."/>
            <person name="Tapia R."/>
            <person name="Land M."/>
            <person name="Hauser L."/>
            <person name="Chang Y.-J."/>
            <person name="Jeffries C."/>
            <person name="Kyrpides N."/>
            <person name="Ivanova N."/>
            <person name="Mikhailova N."/>
            <person name="Kolker E."/>
            <person name="Lawrence C."/>
            <person name="McCue L.A."/>
            <person name="DiChristina T."/>
            <person name="Nealson K."/>
            <person name="Fredrickson J.K."/>
            <person name="Woyke T."/>
        </authorList>
    </citation>
    <scope>NUCLEOTIDE SEQUENCE [LARGE SCALE GENOMIC DNA]</scope>
    <source>
        <strain evidence="2 3">200</strain>
    </source>
</reference>
<dbReference type="InterPro" id="IPR012902">
    <property type="entry name" value="N_methyl_site"/>
</dbReference>
<dbReference type="PATRIC" id="fig|399804.5.peg.3965"/>
<dbReference type="Proteomes" id="UP000008209">
    <property type="component" value="Chromosome"/>
</dbReference>
<name>E6XG86_SHEP2</name>
<keyword evidence="1" id="KW-0812">Transmembrane</keyword>
<feature type="transmembrane region" description="Helical" evidence="1">
    <location>
        <begin position="15"/>
        <end position="38"/>
    </location>
</feature>
<dbReference type="SUPFAM" id="SSF54523">
    <property type="entry name" value="Pili subunits"/>
    <property type="match status" value="1"/>
</dbReference>
<evidence type="ECO:0000313" key="3">
    <source>
        <dbReference type="Proteomes" id="UP000008209"/>
    </source>
</evidence>
<dbReference type="OrthoDB" id="5906628at2"/>
<dbReference type="AlphaFoldDB" id="E6XG86"/>
<keyword evidence="1" id="KW-1133">Transmembrane helix</keyword>
<dbReference type="Pfam" id="PF07963">
    <property type="entry name" value="N_methyl"/>
    <property type="match status" value="1"/>
</dbReference>
<evidence type="ECO:0000256" key="1">
    <source>
        <dbReference type="SAM" id="Phobius"/>
    </source>
</evidence>
<gene>
    <name evidence="2" type="ordered locus">Sput200_3857</name>
</gene>
<dbReference type="EMBL" id="CP002457">
    <property type="protein sequence ID" value="ADV56224.1"/>
    <property type="molecule type" value="Genomic_DNA"/>
</dbReference>
<sequence precursor="true">MKYNLGSKKNKQKGIALVELITALVIIGVIAASAAALIPKVQFMQQKHQIGQAVDAIATDALTFRGMRPSYPSTISISNLCADGLLNTSICGTAKTGVGANPFGGDWTLTTSTKLGAGHITIGLTNIPDERFQELADTLAARSKGACTRADSTCPTITQTAPTTNAAGGVIKIDI</sequence>
<accession>E6XG86</accession>
<protein>
    <recommendedName>
        <fullName evidence="4">Prepilin-type N-terminal cleavage/methylation domain-containing protein</fullName>
    </recommendedName>
</protein>
<dbReference type="InterPro" id="IPR045584">
    <property type="entry name" value="Pilin-like"/>
</dbReference>
<proteinExistence type="predicted"/>
<dbReference type="HOGENOM" id="CLU_137438_0_0_6"/>